<proteinExistence type="predicted"/>
<evidence type="ECO:0008006" key="4">
    <source>
        <dbReference type="Google" id="ProtNLM"/>
    </source>
</evidence>
<gene>
    <name evidence="2" type="ORF">VJ786_05935</name>
</gene>
<evidence type="ECO:0000313" key="3">
    <source>
        <dbReference type="Proteomes" id="UP001363035"/>
    </source>
</evidence>
<feature type="coiled-coil region" evidence="1">
    <location>
        <begin position="554"/>
        <end position="581"/>
    </location>
</feature>
<keyword evidence="3" id="KW-1185">Reference proteome</keyword>
<evidence type="ECO:0000256" key="1">
    <source>
        <dbReference type="SAM" id="Coils"/>
    </source>
</evidence>
<accession>A0ABU8I4S1</accession>
<feature type="coiled-coil region" evidence="1">
    <location>
        <begin position="482"/>
        <end position="509"/>
    </location>
</feature>
<evidence type="ECO:0000313" key="2">
    <source>
        <dbReference type="EMBL" id="MEI5984439.1"/>
    </source>
</evidence>
<comment type="caution">
    <text evidence="2">The sequence shown here is derived from an EMBL/GenBank/DDBJ whole genome shotgun (WGS) entry which is preliminary data.</text>
</comment>
<feature type="coiled-coil region" evidence="1">
    <location>
        <begin position="944"/>
        <end position="1014"/>
    </location>
</feature>
<reference evidence="2 3" key="1">
    <citation type="submission" date="2024-01" db="EMBL/GenBank/DDBJ databases">
        <title>Sphingobacterium tenebrionis sp. nov., a novel endophyte isolated from tenebrio molitor intestines.</title>
        <authorList>
            <person name="Zhang C."/>
        </authorList>
    </citation>
    <scope>NUCLEOTIDE SEQUENCE [LARGE SCALE GENOMIC DNA]</scope>
    <source>
        <strain evidence="2 3">PU5-4</strain>
    </source>
</reference>
<sequence>MAIELNDGGAALELKATLDTADIQKKWKDLLNGLKTESDKFWEGVKKNPSGSGPKLPEFDANAAKTIQGAMVALGQLEEKAQESAYRLAELRSRVTELSQAKAELKRQLAAGTLSTEQYNKALGAIEIQQRQAAISLKALNKDIQQSIQLENVAAGSLEEGRIKLAQYNAEIVKMGGAMDGSNKEVNEMIAKQQELYKQVSAMEQKMGTYGRNVGNYASGWNGMQNSINQMTRELPAFTYSVQTGFMALSNNIPIFVDELNKAASANKALTAEGKKGVPVWKQLVSGLFSWQTALSIGITLLTVSGKEIGEWVKALFKGKDALAELKKANQDFNATRLEGTKSAQGELTSLKTLYRAATDNKLSYNERLKAVKQLQQQYPEYFKKMDTEAILAGKATNAYGQLSKSILATAQARAYENKITEISTKMLENNDAILEKRNSVSKRDRSKMQFEDDLIKNGGMVTSASTWGSGTSAPRKALADADIMEKANKKLSKQINRYESEIDKLIKTNGVSIITGDYGDGKAPKISTSELNEYKSLVDKIADIDKEYARKFMDSNEAEIQSVRDKFAEIKKEIQEYNSKNPKIKINTTVIDQIEQRAVKETEFKQGTDELVKDLEEQKRIYDSYNAYGKEVGEKAAKEHFSDQLSIVENFRSNLEAEYLKASTLEETTMLSGFKGTTAKLTLAQKERVDELGKMKKAAKDQDEQMAKQEFADALSLASTYDDDVLKLQQEYQQKLKVLGSKATEEQKAQLKKRYDEEISSLTNVNLQKQVEWEKVFNSLQFYSKKATDKVLDDIQTRLDAELKAGKLTKQDYDQLTNELNSAKTQNNIDKSWIASKSALDNYRKSLKEYGKESDETKKAQSGMFSALSRDLADASGLIGDLSGMLDSLGASSGLQDTIQKIGSLTDGLSGVAAGIASGNPIAVISGSIKVLTAVIDIFNTKDKKIQKQLDRYQEQLSSLESSFSKIDKQLNDSVGESIYANSELAIKNLREQQRLMSQMARAEEQKKKSDKSKVQGYKDGISQIDDEIAAIEKSMKEMRVGTDIKQLSQSISDALISAFEEGADAIEATDKVFDKFIKNALANSLKLKYIEPIIKGLINDLDSFMEANDNNLAGFNFEGYKTQVNEAGKMIGSMLENLYGGLGLKKESESNTRGLEGSISRAITESSSSEQLGIIGVKIKNI</sequence>
<dbReference type="EMBL" id="JAYLLN010000010">
    <property type="protein sequence ID" value="MEI5984439.1"/>
    <property type="molecule type" value="Genomic_DNA"/>
</dbReference>
<organism evidence="2 3">
    <name type="scientific">Sphingobacterium tenebrionis</name>
    <dbReference type="NCBI Taxonomy" id="3111775"/>
    <lineage>
        <taxon>Bacteria</taxon>
        <taxon>Pseudomonadati</taxon>
        <taxon>Bacteroidota</taxon>
        <taxon>Sphingobacteriia</taxon>
        <taxon>Sphingobacteriales</taxon>
        <taxon>Sphingobacteriaceae</taxon>
        <taxon>Sphingobacterium</taxon>
    </lineage>
</organism>
<feature type="coiled-coil region" evidence="1">
    <location>
        <begin position="74"/>
        <end position="108"/>
    </location>
</feature>
<protein>
    <recommendedName>
        <fullName evidence="4">Phage tail tape measure protein</fullName>
    </recommendedName>
</protein>
<keyword evidence="1" id="KW-0175">Coiled coil</keyword>
<name>A0ABU8I4S1_9SPHI</name>
<dbReference type="Proteomes" id="UP001363035">
    <property type="component" value="Unassembled WGS sequence"/>
</dbReference>
<dbReference type="RefSeq" id="WP_134776581.1">
    <property type="nucleotide sequence ID" value="NZ_JAYLLN010000010.1"/>
</dbReference>